<accession>A0AA40CRM7</accession>
<proteinExistence type="predicted"/>
<name>A0AA40CRM7_9PEZI</name>
<gene>
    <name evidence="2" type="ORF">B0T16DRAFT_407756</name>
</gene>
<comment type="caution">
    <text evidence="2">The sequence shown here is derived from an EMBL/GenBank/DDBJ whole genome shotgun (WGS) entry which is preliminary data.</text>
</comment>
<dbReference type="Proteomes" id="UP001174936">
    <property type="component" value="Unassembled WGS sequence"/>
</dbReference>
<evidence type="ECO:0000313" key="3">
    <source>
        <dbReference type="Proteomes" id="UP001174936"/>
    </source>
</evidence>
<organism evidence="2 3">
    <name type="scientific">Cercophora newfieldiana</name>
    <dbReference type="NCBI Taxonomy" id="92897"/>
    <lineage>
        <taxon>Eukaryota</taxon>
        <taxon>Fungi</taxon>
        <taxon>Dikarya</taxon>
        <taxon>Ascomycota</taxon>
        <taxon>Pezizomycotina</taxon>
        <taxon>Sordariomycetes</taxon>
        <taxon>Sordariomycetidae</taxon>
        <taxon>Sordariales</taxon>
        <taxon>Lasiosphaeriaceae</taxon>
        <taxon>Cercophora</taxon>
    </lineage>
</organism>
<keyword evidence="3" id="KW-1185">Reference proteome</keyword>
<sequence>MTKYIQHVRKAPGHLLDIPEINNTSPDCYIPQDLAGWKVNDTPLEWAEGYNDGEEGENMRSFLVRYFDSSGSYGWVRTGALSYSNPKDPNVNGVEAALAYLRRSATEETPGHKERSKRKRAAPKA</sequence>
<protein>
    <submittedName>
        <fullName evidence="2">Uncharacterized protein</fullName>
    </submittedName>
</protein>
<dbReference type="EMBL" id="JAULSV010000003">
    <property type="protein sequence ID" value="KAK0648127.1"/>
    <property type="molecule type" value="Genomic_DNA"/>
</dbReference>
<evidence type="ECO:0000256" key="1">
    <source>
        <dbReference type="SAM" id="MobiDB-lite"/>
    </source>
</evidence>
<reference evidence="2" key="1">
    <citation type="submission" date="2023-06" db="EMBL/GenBank/DDBJ databases">
        <title>Genome-scale phylogeny and comparative genomics of the fungal order Sordariales.</title>
        <authorList>
            <consortium name="Lawrence Berkeley National Laboratory"/>
            <person name="Hensen N."/>
            <person name="Bonometti L."/>
            <person name="Westerberg I."/>
            <person name="Brannstrom I.O."/>
            <person name="Guillou S."/>
            <person name="Cros-Aarteil S."/>
            <person name="Calhoun S."/>
            <person name="Haridas S."/>
            <person name="Kuo A."/>
            <person name="Mondo S."/>
            <person name="Pangilinan J."/>
            <person name="Riley R."/>
            <person name="Labutti K."/>
            <person name="Andreopoulos B."/>
            <person name="Lipzen A."/>
            <person name="Chen C."/>
            <person name="Yanf M."/>
            <person name="Daum C."/>
            <person name="Ng V."/>
            <person name="Clum A."/>
            <person name="Steindorff A."/>
            <person name="Ohm R."/>
            <person name="Martin F."/>
            <person name="Silar P."/>
            <person name="Natvig D."/>
            <person name="Lalanne C."/>
            <person name="Gautier V."/>
            <person name="Ament-Velasquez S.L."/>
            <person name="Kruys A."/>
            <person name="Hutchinson M.I."/>
            <person name="Powell A.J."/>
            <person name="Barry K."/>
            <person name="Miller A.N."/>
            <person name="Grigoriev I.V."/>
            <person name="Debuchy R."/>
            <person name="Gladieux P."/>
            <person name="Thoren M.H."/>
            <person name="Johannesson H."/>
        </authorList>
    </citation>
    <scope>NUCLEOTIDE SEQUENCE</scope>
    <source>
        <strain evidence="2">SMH2532-1</strain>
    </source>
</reference>
<feature type="region of interest" description="Disordered" evidence="1">
    <location>
        <begin position="104"/>
        <end position="125"/>
    </location>
</feature>
<dbReference type="AlphaFoldDB" id="A0AA40CRM7"/>
<evidence type="ECO:0000313" key="2">
    <source>
        <dbReference type="EMBL" id="KAK0648127.1"/>
    </source>
</evidence>
<feature type="compositionally biased region" description="Basic and acidic residues" evidence="1">
    <location>
        <begin position="104"/>
        <end position="113"/>
    </location>
</feature>
<feature type="compositionally biased region" description="Basic residues" evidence="1">
    <location>
        <begin position="114"/>
        <end position="125"/>
    </location>
</feature>